<dbReference type="Proteomes" id="UP001205105">
    <property type="component" value="Unassembled WGS sequence"/>
</dbReference>
<sequence length="733" mass="79280">MEGPVLREGMLCTEQEALPGGLSREGSMCERPQIGLALGAALRDDWVGGRGIGGPPSFPLHETTFEGREEIGDPEAPPAELEDEYEGVCAGGGSSEEYSDVEDAGSQHTEVVYVKEGVCMFPSPKQRIMGRLSLIKQYRCLFLCWLPYAAGASPLEDCSSTANGGSSNGAAAAAAEAHGGGVESAKDRTMYAVHPVPLSDVRAISKHTPPLGQHRVTVTLASGVSLPSLHFQTGGVKAFLSCLRQHAPLVRSADDPNTWLVNDTGDPLQRSLCSLELTDVLIGPLAAGRWQVAEGEAGLRAQLGDLIDRFQQLTQTAKDTASSLFAGSVLLGTAGAPEAGPGGTSGAASNGAAGAAAEGGLGLEERRRSSLEASTSLGVFELIEGSAAEAAGSSPAWTRARPPPLTLAELNTFFDAEGRLANPAAFRQRVHDGGVEPEARPEAWKLLLGVHAPGATRAERAAAAAERRRRYQAMRAQWRGMDGEQMAHCSKWRERCTRIDKDVRRTDRSHRFYARERGQAGTMLRNILLSYERFNQDLGYVQGMSDLASPLLYVMRGAVPTAGQLSNEEALGVEAEAFWAFKALMDRLEANFSSDSRAMHAQLLALRSLVQLLDPPLYAHLEARECLSFFYCYRWLLIWMKREFPFEEVLRLWEALWAGVPGLHLYLCLAVLEHHRRQILSSDWAFDDMLRFCVELSGKLKLEPLLRDAELLASYAGPVGRDIVAAALAASSI</sequence>
<accession>A0AAD5DJ97</accession>
<dbReference type="PROSITE" id="PS50086">
    <property type="entry name" value="TBC_RABGAP"/>
    <property type="match status" value="1"/>
</dbReference>
<dbReference type="InterPro" id="IPR021935">
    <property type="entry name" value="SGSM1/2_RBD"/>
</dbReference>
<dbReference type="Pfam" id="PF12068">
    <property type="entry name" value="PH_RBD"/>
    <property type="match status" value="1"/>
</dbReference>
<dbReference type="Pfam" id="PF00566">
    <property type="entry name" value="RabGAP-TBC"/>
    <property type="match status" value="1"/>
</dbReference>
<dbReference type="PANTHER" id="PTHR22957">
    <property type="entry name" value="TBC1 DOMAIN FAMILY MEMBER GTPASE-ACTIVATING PROTEIN"/>
    <property type="match status" value="1"/>
</dbReference>
<dbReference type="SMART" id="SM00164">
    <property type="entry name" value="TBC"/>
    <property type="match status" value="1"/>
</dbReference>
<dbReference type="Gene3D" id="1.10.472.80">
    <property type="entry name" value="Ypt/Rab-GAP domain of gyp1p, domain 3"/>
    <property type="match status" value="1"/>
</dbReference>
<feature type="domain" description="Rab-GAP TBC" evidence="2">
    <location>
        <begin position="434"/>
        <end position="660"/>
    </location>
</feature>
<keyword evidence="4" id="KW-1185">Reference proteome</keyword>
<evidence type="ECO:0000256" key="1">
    <source>
        <dbReference type="ARBA" id="ARBA00022468"/>
    </source>
</evidence>
<dbReference type="PANTHER" id="PTHR22957:SF502">
    <property type="entry name" value="SMALL G PROTEIN SIGNALING MODULATOR 2-RELATED"/>
    <property type="match status" value="1"/>
</dbReference>
<evidence type="ECO:0000259" key="2">
    <source>
        <dbReference type="PROSITE" id="PS50086"/>
    </source>
</evidence>
<organism evidence="3 4">
    <name type="scientific">Chlorella ohadii</name>
    <dbReference type="NCBI Taxonomy" id="2649997"/>
    <lineage>
        <taxon>Eukaryota</taxon>
        <taxon>Viridiplantae</taxon>
        <taxon>Chlorophyta</taxon>
        <taxon>core chlorophytes</taxon>
        <taxon>Trebouxiophyceae</taxon>
        <taxon>Chlorellales</taxon>
        <taxon>Chlorellaceae</taxon>
        <taxon>Chlorella clade</taxon>
        <taxon>Chlorella</taxon>
    </lineage>
</organism>
<dbReference type="InterPro" id="IPR000195">
    <property type="entry name" value="Rab-GAP-TBC_dom"/>
</dbReference>
<protein>
    <recommendedName>
        <fullName evidence="2">Rab-GAP TBC domain-containing protein</fullName>
    </recommendedName>
</protein>
<reference evidence="3" key="1">
    <citation type="submission" date="2020-11" db="EMBL/GenBank/DDBJ databases">
        <title>Chlorella ohadii genome sequencing and assembly.</title>
        <authorList>
            <person name="Murik O."/>
            <person name="Treves H."/>
            <person name="Kedem I."/>
            <person name="Shotland Y."/>
            <person name="Kaplan A."/>
        </authorList>
    </citation>
    <scope>NUCLEOTIDE SEQUENCE</scope>
    <source>
        <strain evidence="3">1</strain>
    </source>
</reference>
<dbReference type="GO" id="GO:0005096">
    <property type="term" value="F:GTPase activator activity"/>
    <property type="evidence" value="ECO:0007669"/>
    <property type="project" value="UniProtKB-KW"/>
</dbReference>
<dbReference type="AlphaFoldDB" id="A0AAD5DJ97"/>
<dbReference type="Gene3D" id="1.10.8.270">
    <property type="entry name" value="putative rabgap domain of human tbc1 domain family member 14 like domains"/>
    <property type="match status" value="1"/>
</dbReference>
<dbReference type="GO" id="GO:0005737">
    <property type="term" value="C:cytoplasm"/>
    <property type="evidence" value="ECO:0007669"/>
    <property type="project" value="UniProtKB-ARBA"/>
</dbReference>
<dbReference type="EMBL" id="JADXDR010000108">
    <property type="protein sequence ID" value="KAI7839035.1"/>
    <property type="molecule type" value="Genomic_DNA"/>
</dbReference>
<evidence type="ECO:0000313" key="3">
    <source>
        <dbReference type="EMBL" id="KAI7839035.1"/>
    </source>
</evidence>
<dbReference type="SUPFAM" id="SSF47923">
    <property type="entry name" value="Ypt/Rab-GAP domain of gyp1p"/>
    <property type="match status" value="2"/>
</dbReference>
<name>A0AAD5DJ97_9CHLO</name>
<proteinExistence type="predicted"/>
<keyword evidence="1" id="KW-0343">GTPase activation</keyword>
<dbReference type="InterPro" id="IPR035969">
    <property type="entry name" value="Rab-GAP_TBC_sf"/>
</dbReference>
<gene>
    <name evidence="3" type="ORF">COHA_007177</name>
</gene>
<evidence type="ECO:0000313" key="4">
    <source>
        <dbReference type="Proteomes" id="UP001205105"/>
    </source>
</evidence>
<comment type="caution">
    <text evidence="3">The sequence shown here is derived from an EMBL/GenBank/DDBJ whole genome shotgun (WGS) entry which is preliminary data.</text>
</comment>
<dbReference type="Gene3D" id="2.30.29.230">
    <property type="match status" value="1"/>
</dbReference>